<dbReference type="Proteomes" id="UP000003081">
    <property type="component" value="Unassembled WGS sequence"/>
</dbReference>
<gene>
    <name evidence="7" type="ORF">CLP_3057</name>
</gene>
<dbReference type="HOGENOM" id="CLU_031285_12_3_9"/>
<dbReference type="eggNOG" id="COG1653">
    <property type="taxonomic scope" value="Bacteria"/>
</dbReference>
<evidence type="ECO:0000256" key="3">
    <source>
        <dbReference type="ARBA" id="ARBA00023136"/>
    </source>
</evidence>
<evidence type="ECO:0000256" key="5">
    <source>
        <dbReference type="ARBA" id="ARBA00023288"/>
    </source>
</evidence>
<dbReference type="EMBL" id="ACOM01000005">
    <property type="protein sequence ID" value="EEP55043.1"/>
    <property type="molecule type" value="Genomic_DNA"/>
</dbReference>
<keyword evidence="8" id="KW-1185">Reference proteome</keyword>
<evidence type="ECO:0000256" key="6">
    <source>
        <dbReference type="SAM" id="SignalP"/>
    </source>
</evidence>
<name>C4IH97_CLOBU</name>
<dbReference type="InterPro" id="IPR006059">
    <property type="entry name" value="SBP"/>
</dbReference>
<keyword evidence="5" id="KW-0449">Lipoprotein</keyword>
<keyword evidence="2 6" id="KW-0732">Signal</keyword>
<reference evidence="7 8" key="1">
    <citation type="submission" date="2009-08" db="EMBL/GenBank/DDBJ databases">
        <authorList>
            <person name="Shrivastava S."/>
            <person name="Brinkac L.B."/>
            <person name="Brown J.L."/>
            <person name="Bruce D.B."/>
            <person name="Detter C."/>
            <person name="Green L.D."/>
            <person name="Munk C.A."/>
            <person name="Rogers Y.C."/>
            <person name="Tapia R."/>
            <person name="Sims D.R."/>
            <person name="Smith L.A."/>
            <person name="Smith T.J."/>
            <person name="Sutton G."/>
            <person name="Brettin T."/>
        </authorList>
    </citation>
    <scope>NUCLEOTIDE SEQUENCE [LARGE SCALE GENOMIC DNA]</scope>
    <source>
        <strain evidence="8">E4 str. BoNT E BL5262</strain>
    </source>
</reference>
<feature type="signal peptide" evidence="6">
    <location>
        <begin position="1"/>
        <end position="25"/>
    </location>
</feature>
<keyword evidence="3" id="KW-0472">Membrane</keyword>
<evidence type="ECO:0000313" key="8">
    <source>
        <dbReference type="Proteomes" id="UP000003081"/>
    </source>
</evidence>
<organism evidence="7 8">
    <name type="scientific">Clostridium butyricum E4 str. BoNT E BL5262</name>
    <dbReference type="NCBI Taxonomy" id="632245"/>
    <lineage>
        <taxon>Bacteria</taxon>
        <taxon>Bacillati</taxon>
        <taxon>Bacillota</taxon>
        <taxon>Clostridia</taxon>
        <taxon>Eubacteriales</taxon>
        <taxon>Clostridiaceae</taxon>
        <taxon>Clostridium</taxon>
    </lineage>
</organism>
<keyword evidence="1" id="KW-1003">Cell membrane</keyword>
<dbReference type="Pfam" id="PF01547">
    <property type="entry name" value="SBP_bac_1"/>
    <property type="match status" value="1"/>
</dbReference>
<dbReference type="PROSITE" id="PS51257">
    <property type="entry name" value="PROKAR_LIPOPROTEIN"/>
    <property type="match status" value="1"/>
</dbReference>
<accession>C4IH97</accession>
<dbReference type="RefSeq" id="WP_003408607.1">
    <property type="nucleotide sequence ID" value="NZ_ACOM01000005.1"/>
</dbReference>
<sequence length="438" mass="48459">MNKFLKQSIVIIATGLISLSMIACGSTNTKNSAESDSEKAKTITLGMKATQVEVSNINYHKEQWEAKTGNKLEIQAVDDNQFEQLLLTKMASGGMWDLFIGDTGTQATKYNSSENLLDLSSEPWTNNLSNIGKDFVLNSLDNKIYCLPLGGVNSFGIVYNKKVFKDNNIEIPKTYDEFNEVCEKLKSVGVTPLYISMKDGWTVNQIMNGEWPNILAKNPGLLEKLNNNKVRWDEIPEFVDMLRRIKGLVDKGYINSDLATASYEMAQKSIGSGQAAMMYMGDWADPEYAKVEPTAKDNIGMFAAPSSDGKSYLAAAGPGGLYVSKQTKEVDTVKDFLNYMASESTIKYDLEKKGCTSVWNNVESENLSGTLADSQVYFDNGMSEKHYNQTYVIVPPAESESAILSVLLGQKTPEESAKIWSDEIIKVGKQLGFEGFTK</sequence>
<dbReference type="InterPro" id="IPR050490">
    <property type="entry name" value="Bact_solute-bd_prot1"/>
</dbReference>
<dbReference type="PANTHER" id="PTHR43649:SF33">
    <property type="entry name" value="POLYGALACTURONAN_RHAMNOGALACTURONAN-BINDING PROTEIN YTCQ"/>
    <property type="match status" value="1"/>
</dbReference>
<comment type="caution">
    <text evidence="7">The sequence shown here is derived from an EMBL/GenBank/DDBJ whole genome shotgun (WGS) entry which is preliminary data.</text>
</comment>
<keyword evidence="4" id="KW-0564">Palmitate</keyword>
<dbReference type="AlphaFoldDB" id="C4IH97"/>
<protein>
    <submittedName>
        <fullName evidence="7">Putative bacterial extracellular solute-binding protein</fullName>
    </submittedName>
</protein>
<evidence type="ECO:0000256" key="2">
    <source>
        <dbReference type="ARBA" id="ARBA00022729"/>
    </source>
</evidence>
<evidence type="ECO:0000256" key="1">
    <source>
        <dbReference type="ARBA" id="ARBA00022475"/>
    </source>
</evidence>
<feature type="chain" id="PRO_5002938859" evidence="6">
    <location>
        <begin position="26"/>
        <end position="438"/>
    </location>
</feature>
<dbReference type="PANTHER" id="PTHR43649">
    <property type="entry name" value="ARABINOSE-BINDING PROTEIN-RELATED"/>
    <property type="match status" value="1"/>
</dbReference>
<evidence type="ECO:0000313" key="7">
    <source>
        <dbReference type="EMBL" id="EEP55043.1"/>
    </source>
</evidence>
<evidence type="ECO:0000256" key="4">
    <source>
        <dbReference type="ARBA" id="ARBA00023139"/>
    </source>
</evidence>
<dbReference type="Gene3D" id="3.40.190.10">
    <property type="entry name" value="Periplasmic binding protein-like II"/>
    <property type="match status" value="2"/>
</dbReference>
<proteinExistence type="predicted"/>
<dbReference type="SUPFAM" id="SSF53850">
    <property type="entry name" value="Periplasmic binding protein-like II"/>
    <property type="match status" value="1"/>
</dbReference>